<evidence type="ECO:0000313" key="1">
    <source>
        <dbReference type="EMBL" id="CAK5079386.1"/>
    </source>
</evidence>
<dbReference type="EMBL" id="CAVMJV010000038">
    <property type="protein sequence ID" value="CAK5079386.1"/>
    <property type="molecule type" value="Genomic_DNA"/>
</dbReference>
<proteinExistence type="predicted"/>
<protein>
    <submittedName>
        <fullName evidence="1">Uncharacterized protein</fullName>
    </submittedName>
</protein>
<gene>
    <name evidence="1" type="ORF">MENTE1834_LOCUS26496</name>
</gene>
<comment type="caution">
    <text evidence="1">The sequence shown here is derived from an EMBL/GenBank/DDBJ whole genome shotgun (WGS) entry which is preliminary data.</text>
</comment>
<accession>A0ACB0ZJV1</accession>
<keyword evidence="2" id="KW-1185">Reference proteome</keyword>
<dbReference type="Proteomes" id="UP001497535">
    <property type="component" value="Unassembled WGS sequence"/>
</dbReference>
<organism evidence="1 2">
    <name type="scientific">Meloidogyne enterolobii</name>
    <name type="common">Root-knot nematode worm</name>
    <name type="synonym">Meloidogyne mayaguensis</name>
    <dbReference type="NCBI Taxonomy" id="390850"/>
    <lineage>
        <taxon>Eukaryota</taxon>
        <taxon>Metazoa</taxon>
        <taxon>Ecdysozoa</taxon>
        <taxon>Nematoda</taxon>
        <taxon>Chromadorea</taxon>
        <taxon>Rhabditida</taxon>
        <taxon>Tylenchina</taxon>
        <taxon>Tylenchomorpha</taxon>
        <taxon>Tylenchoidea</taxon>
        <taxon>Meloidogynidae</taxon>
        <taxon>Meloidogyninae</taxon>
        <taxon>Meloidogyne</taxon>
    </lineage>
</organism>
<sequence length="149" mass="16897">MTAFLNLQMYFNFNTLFLLIFLVIVEAIPDHYKTLEVSQNASKEEIKKAYKKLMMKYHPDKTGNDPEALEIAQKINDAHDILKDEVTRRNYDNEWRSFYGFSNATSSESRKSPGGTSPTSPTSEGSPFTTFGGNWSQGSQGFTNFGILF</sequence>
<evidence type="ECO:0000313" key="2">
    <source>
        <dbReference type="Proteomes" id="UP001497535"/>
    </source>
</evidence>
<name>A0ACB0ZJV1_MELEN</name>
<reference evidence="1" key="1">
    <citation type="submission" date="2023-11" db="EMBL/GenBank/DDBJ databases">
        <authorList>
            <person name="Poullet M."/>
        </authorList>
    </citation>
    <scope>NUCLEOTIDE SEQUENCE</scope>
    <source>
        <strain evidence="1">E1834</strain>
    </source>
</reference>